<dbReference type="AlphaFoldDB" id="A0A382JXP7"/>
<organism evidence="2">
    <name type="scientific">marine metagenome</name>
    <dbReference type="NCBI Taxonomy" id="408172"/>
    <lineage>
        <taxon>unclassified sequences</taxon>
        <taxon>metagenomes</taxon>
        <taxon>ecological metagenomes</taxon>
    </lineage>
</organism>
<dbReference type="Gene3D" id="3.90.420.10">
    <property type="entry name" value="Oxidoreductase, molybdopterin-binding domain"/>
    <property type="match status" value="1"/>
</dbReference>
<dbReference type="GO" id="GO:0020037">
    <property type="term" value="F:heme binding"/>
    <property type="evidence" value="ECO:0007669"/>
    <property type="project" value="TreeGrafter"/>
</dbReference>
<dbReference type="EMBL" id="UINC01076890">
    <property type="protein sequence ID" value="SVC16486.1"/>
    <property type="molecule type" value="Genomic_DNA"/>
</dbReference>
<dbReference type="InterPro" id="IPR036374">
    <property type="entry name" value="OxRdtase_Mopterin-bd_sf"/>
</dbReference>
<dbReference type="InterPro" id="IPR000572">
    <property type="entry name" value="OxRdtase_Mopterin-bd_dom"/>
</dbReference>
<evidence type="ECO:0000259" key="1">
    <source>
        <dbReference type="Pfam" id="PF00174"/>
    </source>
</evidence>
<dbReference type="GO" id="GO:0008482">
    <property type="term" value="F:sulfite oxidase activity"/>
    <property type="evidence" value="ECO:0007669"/>
    <property type="project" value="TreeGrafter"/>
</dbReference>
<name>A0A382JXP7_9ZZZZ</name>
<dbReference type="Gene3D" id="2.60.40.650">
    <property type="match status" value="1"/>
</dbReference>
<dbReference type="InterPro" id="IPR008335">
    <property type="entry name" value="Mopterin_OxRdtase_euk"/>
</dbReference>
<dbReference type="PRINTS" id="PR00407">
    <property type="entry name" value="EUMOPTERIN"/>
</dbReference>
<evidence type="ECO:0000313" key="2">
    <source>
        <dbReference type="EMBL" id="SVC16486.1"/>
    </source>
</evidence>
<accession>A0A382JXP7</accession>
<sequence>MDQEQRPHKSGDFSVEEVTLANRNPGIALEMLARDITPDGMHYQLNHFDIPLIEAETWKLEITGLVEKPLSLNLKELKQFHRHELNVTMECAGNGRAHFPKRKQSMPWFSEAVGTAIWSGVRLKDLLTKTELKPSVSEVVFTGADRGLDHGIDHHYARSLKLEQALHPDMLLAYEMNGQPLPLQHGFPLRLIVPGWFGVASVKWLKNLELIDHAFEGYQQAVNYHYRINPQDPGIPVDSIKIKSLMIPPGIPDWYTRNRFVPQGLIPLTGRAWSGNGKIEKVEVGIDGVWKPAQLGKDLGTYAWRQ</sequence>
<dbReference type="Pfam" id="PF00174">
    <property type="entry name" value="Oxidored_molyb"/>
    <property type="match status" value="1"/>
</dbReference>
<dbReference type="PANTHER" id="PTHR19372">
    <property type="entry name" value="SULFITE REDUCTASE"/>
    <property type="match status" value="1"/>
</dbReference>
<dbReference type="PANTHER" id="PTHR19372:SF7">
    <property type="entry name" value="SULFITE OXIDASE, MITOCHONDRIAL"/>
    <property type="match status" value="1"/>
</dbReference>
<dbReference type="GO" id="GO:0006790">
    <property type="term" value="P:sulfur compound metabolic process"/>
    <property type="evidence" value="ECO:0007669"/>
    <property type="project" value="TreeGrafter"/>
</dbReference>
<feature type="domain" description="Oxidoreductase molybdopterin-binding" evidence="1">
    <location>
        <begin position="47"/>
        <end position="218"/>
    </location>
</feature>
<proteinExistence type="predicted"/>
<feature type="non-terminal residue" evidence="2">
    <location>
        <position position="306"/>
    </location>
</feature>
<protein>
    <recommendedName>
        <fullName evidence="1">Oxidoreductase molybdopterin-binding domain-containing protein</fullName>
    </recommendedName>
</protein>
<dbReference type="GO" id="GO:0043546">
    <property type="term" value="F:molybdopterin cofactor binding"/>
    <property type="evidence" value="ECO:0007669"/>
    <property type="project" value="TreeGrafter"/>
</dbReference>
<gene>
    <name evidence="2" type="ORF">METZ01_LOCUS269340</name>
</gene>
<reference evidence="2" key="1">
    <citation type="submission" date="2018-05" db="EMBL/GenBank/DDBJ databases">
        <authorList>
            <person name="Lanie J.A."/>
            <person name="Ng W.-L."/>
            <person name="Kazmierczak K.M."/>
            <person name="Andrzejewski T.M."/>
            <person name="Davidsen T.M."/>
            <person name="Wayne K.J."/>
            <person name="Tettelin H."/>
            <person name="Glass J.I."/>
            <person name="Rusch D."/>
            <person name="Podicherti R."/>
            <person name="Tsui H.-C.T."/>
            <person name="Winkler M.E."/>
        </authorList>
    </citation>
    <scope>NUCLEOTIDE SEQUENCE</scope>
</reference>
<dbReference type="SUPFAM" id="SSF56524">
    <property type="entry name" value="Oxidoreductase molybdopterin-binding domain"/>
    <property type="match status" value="1"/>
</dbReference>